<sequence>MAFGRNKSKGSTAEASIDTADGARNASASTQQKQKKRKPAELLSSVVNESAPGAAIDLLKGNDAFALPNGTAWVGLLLSADAIGGLSMKQKNDATKGSIIELIAADKIQVVATKAMLDDEFLGIVPTVDTLDRMSEYRLLTDARYFWAVFHTSGGELAADAIQDTSASYAEAVQLSRGETSLAAVLPEVWAWGGGNVEPELTSVVPAEAELALVGASTPSASSATSTLADDPLGDVFALSGGETFGGGDDEVDYSALAADDASSGDDSHDFEPFEAQFETEGVGFSSTDENDDLDASWNVDLETGIVDGPALTASTEQPSGNEEAAGYFQYLEQNRDRVVDEDEVRDTIARRFLSSDLDLVVDLAEFERTFTTSAAAITLEITNDPTDWLGSQVAQLSRQANAELQQVHQANADQLRELFVATMSMHVEKTMTLVSPEIPGSQFANLMDGAKKDYDAARLAGPQEISNQRREITERFNAAADSRAEAAAAHARSVYEDKNRPKLERDLAEAGLEVDRRLEERYEHDRQTVLEMRRKEANVHMDVGTTQIFEVLRERQDVLREGERELLERWNNRLIAFIDENRQADIARAMALAQELSRDRSVAQLREEHTARLNEMRSEREDFERRLNEELTRVRQEAVAQLTAREAEWGGAITLEKERTRSSSAVAEQLTAQLSALGAQYEAQYAGKITTLEADKLSAAQELERAAANQKRFNSTLITLVIVLGIAALAVGVILGWSWGASQAPTISQSAPAVVSAVKLL</sequence>
<evidence type="ECO:0000256" key="2">
    <source>
        <dbReference type="SAM" id="MobiDB-lite"/>
    </source>
</evidence>
<evidence type="ECO:0000256" key="1">
    <source>
        <dbReference type="SAM" id="Coils"/>
    </source>
</evidence>
<feature type="transmembrane region" description="Helical" evidence="3">
    <location>
        <begin position="718"/>
        <end position="740"/>
    </location>
</feature>
<gene>
    <name evidence="4" type="ORF">EDD42_3928</name>
</gene>
<feature type="region of interest" description="Disordered" evidence="2">
    <location>
        <begin position="1"/>
        <end position="42"/>
    </location>
</feature>
<keyword evidence="3" id="KW-1133">Transmembrane helix</keyword>
<keyword evidence="5" id="KW-1185">Reference proteome</keyword>
<protein>
    <submittedName>
        <fullName evidence="4">Uncharacterized protein</fullName>
    </submittedName>
</protein>
<name>A0A3N2BL17_9MICO</name>
<organism evidence="4 5">
    <name type="scientific">Plantibacter flavus</name>
    <dbReference type="NCBI Taxonomy" id="150123"/>
    <lineage>
        <taxon>Bacteria</taxon>
        <taxon>Bacillati</taxon>
        <taxon>Actinomycetota</taxon>
        <taxon>Actinomycetes</taxon>
        <taxon>Micrococcales</taxon>
        <taxon>Microbacteriaceae</taxon>
        <taxon>Plantibacter</taxon>
    </lineage>
</organism>
<dbReference type="Proteomes" id="UP000266915">
    <property type="component" value="Unassembled WGS sequence"/>
</dbReference>
<keyword evidence="3" id="KW-0812">Transmembrane</keyword>
<keyword evidence="1" id="KW-0175">Coiled coil</keyword>
<dbReference type="RefSeq" id="WP_085514237.1">
    <property type="nucleotide sequence ID" value="NZ_FXAP01000007.1"/>
</dbReference>
<evidence type="ECO:0000256" key="3">
    <source>
        <dbReference type="SAM" id="Phobius"/>
    </source>
</evidence>
<reference evidence="4 5" key="1">
    <citation type="submission" date="2018-11" db="EMBL/GenBank/DDBJ databases">
        <title>Sequencing the genomes of 1000 actinobacteria strains.</title>
        <authorList>
            <person name="Klenk H.-P."/>
        </authorList>
    </citation>
    <scope>NUCLEOTIDE SEQUENCE [LARGE SCALE GENOMIC DNA]</scope>
    <source>
        <strain evidence="4 5">DSM 14012</strain>
    </source>
</reference>
<accession>A0A3N2BL17</accession>
<proteinExistence type="predicted"/>
<dbReference type="AlphaFoldDB" id="A0A3N2BL17"/>
<comment type="caution">
    <text evidence="4">The sequence shown here is derived from an EMBL/GenBank/DDBJ whole genome shotgun (WGS) entry which is preliminary data.</text>
</comment>
<dbReference type="EMBL" id="RKHL01000002">
    <property type="protein sequence ID" value="ROR75977.1"/>
    <property type="molecule type" value="Genomic_DNA"/>
</dbReference>
<evidence type="ECO:0000313" key="4">
    <source>
        <dbReference type="EMBL" id="ROR75977.1"/>
    </source>
</evidence>
<evidence type="ECO:0000313" key="5">
    <source>
        <dbReference type="Proteomes" id="UP000266915"/>
    </source>
</evidence>
<feature type="coiled-coil region" evidence="1">
    <location>
        <begin position="607"/>
        <end position="634"/>
    </location>
</feature>
<keyword evidence="3" id="KW-0472">Membrane</keyword>